<dbReference type="GO" id="GO:0030182">
    <property type="term" value="P:neuron differentiation"/>
    <property type="evidence" value="ECO:0007669"/>
    <property type="project" value="UniProtKB-ARBA"/>
</dbReference>
<feature type="compositionally biased region" description="Polar residues" evidence="5">
    <location>
        <begin position="1193"/>
        <end position="1218"/>
    </location>
</feature>
<feature type="compositionally biased region" description="Basic and acidic residues" evidence="5">
    <location>
        <begin position="691"/>
        <end position="700"/>
    </location>
</feature>
<evidence type="ECO:0000313" key="7">
    <source>
        <dbReference type="Proteomes" id="UP000069272"/>
    </source>
</evidence>
<feature type="compositionally biased region" description="Basic and acidic residues" evidence="5">
    <location>
        <begin position="492"/>
        <end position="511"/>
    </location>
</feature>
<dbReference type="SMART" id="SM01196">
    <property type="entry name" value="FERM_C"/>
    <property type="match status" value="1"/>
</dbReference>
<keyword evidence="7" id="KW-1185">Reference proteome</keyword>
<sequence>DDLPGQALLDVVYARLNLIETAYFGIRYIDQDNQTHWLDPSARLSRQLKGGKVTFDLYFGVKFYACDPCKLVEEITRYQLYLQVKQDILQGRLPVSFELAAELGAYVVQAELGDYDPRKHPLGYVSEFRLLNNQTKEIECRIHELHIQLAGMSPSQAEFNYLDKVKWHDMYGVDLHPVLGEDSVEYFLGLTPGGIVVLRNKTTVAHYYWPRIAKVYYKGRYFMLRVCDKNNEVSTYGFETPKKSACKHLWKCCVEHHSFFRLVRVAPMQANGTLGSKYSGRSERQPSAKEALPGQQQQRAPPSFTRTPSRRQPRRTMTEMQMQLPPDDRMFDAPKYIQQEIKSISIPQPAQSIPAALNGMAGGGSKSSQSGAVAPPDSPRSTRSAPWMRSQQRGLFGINSSPKSVRSVSTRMSAPANGHSSNNGNGTNSRLRSSSVESHSSNESRPGRHRRRNRSRRVSDNESEMSRGSGRSGRSHNSHRKHRRHRSKNRRNRSDTESRDRSYSGHRRSTDSIELVDSGEQWLEVQRKQHSDAVPKAAVIKSSQVMKGTHPDSGIIQHHHHHRSRRHRKHRSPSDKIWSSELTKHLQFDLVDTAGMTEDQLREIPYTVVETTHAAKKPNTLKVHKTSHHSTTSLSSNHHHHQQQQQQQQQSQHQLQSLPQQQSYHQGNQQHQHQHQHQQQHQGVHVAGNNRIDRIRDYGKGEGSLGENGVNGGSIRSASTISSSREYDRNSGLIRMMSSMSMGDFISPTGSSLSPLDSSGLRVSHEHTDSGLGADQDYAYSSERSSDSAKYGTNKSSGASVTSGHTKSSSSNNMKSHHHTVSSRKPPLCPGRTAGPPPLPQGPTAITQQPQLQQQSPQGHRGDPANKYSSVPGVYSASVGSNSRLINSSNTHYQNNHYTFSLTRNPHQHHQQLQQQRHNLTNNPIAHGSVLGTRGHPLTGNGLSTSTYLDTVATLSSSATPYHYVFDGTGFRPNVVGAPGSGYHPMTVGGGGVGGNIRGTKSDIGVPIRPKRHYQQYLQQQQQQHQQHQQYHQQQYITSVHSASGRHASDRKQHRLTAQASSGLGKSIDYLENYKTGVERLQQQSNSLNNNNNNNNFNNNSNHSPETFNGLLAGTGTGTGTGTSSPARGSGSNQNVFNNNHSSAVSQPFDANRNRAATGNGDGGNGQGPSPGTPTRDDGSRTSEGIKLRTASAGGNENGNMQSETSTVRSPTSPTGQGSPAPPLAPPVYRRGSGGTGGPSKATEPQSSEVLGKVVGGGGGPLQWGTAAPGTGTGTGTTGTGSPGRFAGVGKGITHRSSSLELILTPIIQSHRR</sequence>
<dbReference type="EnsemblMetazoa" id="AALB008648-RA">
    <property type="protein sequence ID" value="AALB008648-PA"/>
    <property type="gene ID" value="AALB008648"/>
</dbReference>
<feature type="compositionally biased region" description="Gly residues" evidence="5">
    <location>
        <begin position="1160"/>
        <end position="1169"/>
    </location>
</feature>
<feature type="compositionally biased region" description="Polar residues" evidence="5">
    <location>
        <begin position="1124"/>
        <end position="1146"/>
    </location>
</feature>
<name>A0A182FQ29_ANOAL</name>
<dbReference type="GO" id="GO:0016020">
    <property type="term" value="C:membrane"/>
    <property type="evidence" value="ECO:0007669"/>
    <property type="project" value="UniProtKB-ARBA"/>
</dbReference>
<dbReference type="PANTHER" id="PTHR23280">
    <property type="entry name" value="4.1 G PROTEIN"/>
    <property type="match status" value="1"/>
</dbReference>
<feature type="compositionally biased region" description="Low complexity" evidence="5">
    <location>
        <begin position="1085"/>
        <end position="1102"/>
    </location>
</feature>
<feature type="region of interest" description="Disordered" evidence="5">
    <location>
        <begin position="615"/>
        <end position="726"/>
    </location>
</feature>
<keyword evidence="3" id="KW-0963">Cytoplasm</keyword>
<feature type="compositionally biased region" description="Low complexity" evidence="5">
    <location>
        <begin position="417"/>
        <end position="439"/>
    </location>
</feature>
<dbReference type="GO" id="GO:0070161">
    <property type="term" value="C:anchoring junction"/>
    <property type="evidence" value="ECO:0007669"/>
    <property type="project" value="UniProtKB-SubCell"/>
</dbReference>
<feature type="compositionally biased region" description="Basic residues" evidence="5">
    <location>
        <begin position="473"/>
        <end position="491"/>
    </location>
</feature>
<evidence type="ECO:0000256" key="5">
    <source>
        <dbReference type="SAM" id="MobiDB-lite"/>
    </source>
</evidence>
<dbReference type="SUPFAM" id="SSF54236">
    <property type="entry name" value="Ubiquitin-like"/>
    <property type="match status" value="1"/>
</dbReference>
<dbReference type="GO" id="GO:0005737">
    <property type="term" value="C:cytoplasm"/>
    <property type="evidence" value="ECO:0007669"/>
    <property type="project" value="UniProtKB-SubCell"/>
</dbReference>
<evidence type="ECO:0000313" key="6">
    <source>
        <dbReference type="EnsemblMetazoa" id="AALB008648-PA"/>
    </source>
</evidence>
<dbReference type="CDD" id="cd13186">
    <property type="entry name" value="FERM_C_NBL4_NBL5"/>
    <property type="match status" value="1"/>
</dbReference>
<dbReference type="VEuPathDB" id="VectorBase:AALB008648"/>
<dbReference type="PROSITE" id="PS50057">
    <property type="entry name" value="FERM_3"/>
    <property type="match status" value="1"/>
</dbReference>
<reference evidence="6 7" key="1">
    <citation type="journal article" date="2017" name="G3 (Bethesda)">
        <title>The Physical Genome Mapping of Anopheles albimanus Corrected Scaffold Misassemblies and Identified Interarm Rearrangements in Genus Anopheles.</title>
        <authorList>
            <person name="Artemov G.N."/>
            <person name="Peery A.N."/>
            <person name="Jiang X."/>
            <person name="Tu Z."/>
            <person name="Stegniy V.N."/>
            <person name="Sharakhova M.V."/>
            <person name="Sharakhov I.V."/>
        </authorList>
    </citation>
    <scope>NUCLEOTIDE SEQUENCE [LARGE SCALE GENOMIC DNA]</scope>
    <source>
        <strain evidence="6 7">ALBI9_A</strain>
    </source>
</reference>
<dbReference type="Pfam" id="PF09379">
    <property type="entry name" value="FERM_N"/>
    <property type="match status" value="1"/>
</dbReference>
<feature type="region of interest" description="Disordered" evidence="5">
    <location>
        <begin position="1041"/>
        <end position="1061"/>
    </location>
</feature>
<feature type="compositionally biased region" description="Low complexity" evidence="5">
    <location>
        <begin position="747"/>
        <end position="761"/>
    </location>
</feature>
<dbReference type="GO" id="GO:0005856">
    <property type="term" value="C:cytoskeleton"/>
    <property type="evidence" value="ECO:0007669"/>
    <property type="project" value="TreeGrafter"/>
</dbReference>
<dbReference type="SUPFAM" id="SSF50729">
    <property type="entry name" value="PH domain-like"/>
    <property type="match status" value="1"/>
</dbReference>
<protein>
    <submittedName>
        <fullName evidence="6">Uncharacterized protein</fullName>
    </submittedName>
</protein>
<accession>A0A182FQ29</accession>
<dbReference type="Pfam" id="PF09380">
    <property type="entry name" value="FERM_C"/>
    <property type="match status" value="1"/>
</dbReference>
<dbReference type="InterPro" id="IPR019748">
    <property type="entry name" value="FERM_central"/>
</dbReference>
<reference evidence="6" key="2">
    <citation type="submission" date="2022-08" db="UniProtKB">
        <authorList>
            <consortium name="EnsemblMetazoa"/>
        </authorList>
    </citation>
    <scope>IDENTIFICATION</scope>
    <source>
        <strain evidence="6">STECLA/ALBI9_A</strain>
    </source>
</reference>
<dbReference type="InterPro" id="IPR018980">
    <property type="entry name" value="FERM_PH-like_C"/>
</dbReference>
<feature type="compositionally biased region" description="Polar residues" evidence="5">
    <location>
        <begin position="791"/>
        <end position="807"/>
    </location>
</feature>
<dbReference type="InterPro" id="IPR029071">
    <property type="entry name" value="Ubiquitin-like_domsf"/>
</dbReference>
<feature type="compositionally biased region" description="Polar residues" evidence="5">
    <location>
        <begin position="379"/>
        <end position="412"/>
    </location>
</feature>
<dbReference type="GO" id="GO:0031032">
    <property type="term" value="P:actomyosin structure organization"/>
    <property type="evidence" value="ECO:0007669"/>
    <property type="project" value="TreeGrafter"/>
</dbReference>
<dbReference type="STRING" id="7167.A0A182FQ29"/>
<dbReference type="Pfam" id="PF00373">
    <property type="entry name" value="FERM_M"/>
    <property type="match status" value="1"/>
</dbReference>
<dbReference type="InterPro" id="IPR014352">
    <property type="entry name" value="FERM/acyl-CoA-bd_prot_sf"/>
</dbReference>
<dbReference type="VEuPathDB" id="VectorBase:AALB20_032443"/>
<dbReference type="PANTHER" id="PTHR23280:SF4">
    <property type="entry name" value="BAND 4.1-LIKE PROTEIN 4A"/>
    <property type="match status" value="1"/>
</dbReference>
<dbReference type="Gene3D" id="3.10.20.90">
    <property type="entry name" value="Phosphatidylinositol 3-kinase Catalytic Subunit, Chain A, domain 1"/>
    <property type="match status" value="1"/>
</dbReference>
<dbReference type="FunFam" id="2.30.29.30:FF:000002">
    <property type="entry name" value="Band 4.1-like protein 5 isoform 1"/>
    <property type="match status" value="1"/>
</dbReference>
<feature type="region of interest" description="Disordered" evidence="5">
    <location>
        <begin position="354"/>
        <end position="515"/>
    </location>
</feature>
<dbReference type="Gene3D" id="1.20.80.10">
    <property type="match status" value="1"/>
</dbReference>
<feature type="compositionally biased region" description="Low complexity" evidence="5">
    <location>
        <begin position="848"/>
        <end position="858"/>
    </location>
</feature>
<evidence type="ECO:0000256" key="1">
    <source>
        <dbReference type="ARBA" id="ARBA00004282"/>
    </source>
</evidence>
<dbReference type="GO" id="GO:0071944">
    <property type="term" value="C:cell periphery"/>
    <property type="evidence" value="ECO:0007669"/>
    <property type="project" value="UniProtKB-ARBA"/>
</dbReference>
<feature type="compositionally biased region" description="Basic residues" evidence="5">
    <location>
        <begin position="557"/>
        <end position="571"/>
    </location>
</feature>
<comment type="subcellular location">
    <subcellularLocation>
        <location evidence="1">Cell junction</location>
    </subcellularLocation>
    <subcellularLocation>
        <location evidence="2">Cytoplasm</location>
    </subcellularLocation>
</comment>
<dbReference type="FunFam" id="1.20.80.10:FF:000003">
    <property type="entry name" value="Tyrosine-protein phosphatase non-receptor type 4"/>
    <property type="match status" value="1"/>
</dbReference>
<proteinExistence type="predicted"/>
<organism evidence="6 7">
    <name type="scientific">Anopheles albimanus</name>
    <name type="common">New world malaria mosquito</name>
    <dbReference type="NCBI Taxonomy" id="7167"/>
    <lineage>
        <taxon>Eukaryota</taxon>
        <taxon>Metazoa</taxon>
        <taxon>Ecdysozoa</taxon>
        <taxon>Arthropoda</taxon>
        <taxon>Hexapoda</taxon>
        <taxon>Insecta</taxon>
        <taxon>Pterygota</taxon>
        <taxon>Neoptera</taxon>
        <taxon>Endopterygota</taxon>
        <taxon>Diptera</taxon>
        <taxon>Nematocera</taxon>
        <taxon>Culicoidea</taxon>
        <taxon>Culicidae</taxon>
        <taxon>Anophelinae</taxon>
        <taxon>Anopheles</taxon>
    </lineage>
</organism>
<feature type="compositionally biased region" description="Basic residues" evidence="5">
    <location>
        <begin position="447"/>
        <end position="456"/>
    </location>
</feature>
<dbReference type="CDD" id="cd14473">
    <property type="entry name" value="FERM_B-lobe"/>
    <property type="match status" value="1"/>
</dbReference>
<feature type="compositionally biased region" description="Gly residues" evidence="5">
    <location>
        <begin position="1271"/>
        <end position="1291"/>
    </location>
</feature>
<keyword evidence="4" id="KW-0965">Cell junction</keyword>
<dbReference type="GO" id="GO:0009887">
    <property type="term" value="P:animal organ morphogenesis"/>
    <property type="evidence" value="ECO:0007669"/>
    <property type="project" value="UniProtKB-ARBA"/>
</dbReference>
<evidence type="ECO:0000256" key="4">
    <source>
        <dbReference type="ARBA" id="ARBA00022949"/>
    </source>
</evidence>
<feature type="region of interest" description="Disordered" evidence="5">
    <location>
        <begin position="555"/>
        <end position="576"/>
    </location>
</feature>
<dbReference type="InterPro" id="IPR018979">
    <property type="entry name" value="FERM_N"/>
</dbReference>
<feature type="compositionally biased region" description="Basic and acidic residues" evidence="5">
    <location>
        <begin position="1175"/>
        <end position="1187"/>
    </location>
</feature>
<dbReference type="PRINTS" id="PR00935">
    <property type="entry name" value="BAND41"/>
</dbReference>
<feature type="region of interest" description="Disordered" evidence="5">
    <location>
        <begin position="274"/>
        <end position="330"/>
    </location>
</feature>
<feature type="compositionally biased region" description="Low complexity" evidence="5">
    <location>
        <begin position="1150"/>
        <end position="1159"/>
    </location>
</feature>
<dbReference type="InterPro" id="IPR011993">
    <property type="entry name" value="PH-like_dom_sf"/>
</dbReference>
<feature type="compositionally biased region" description="Low complexity" evidence="5">
    <location>
        <begin position="643"/>
        <end position="671"/>
    </location>
</feature>
<evidence type="ECO:0000256" key="2">
    <source>
        <dbReference type="ARBA" id="ARBA00004496"/>
    </source>
</evidence>
<feature type="compositionally biased region" description="Low complexity" evidence="5">
    <location>
        <begin position="714"/>
        <end position="724"/>
    </location>
</feature>
<dbReference type="InterPro" id="IPR019749">
    <property type="entry name" value="Band_41_domain"/>
</dbReference>
<evidence type="ECO:0000256" key="3">
    <source>
        <dbReference type="ARBA" id="ARBA00022490"/>
    </source>
</evidence>
<dbReference type="SMART" id="SM00295">
    <property type="entry name" value="B41"/>
    <property type="match status" value="1"/>
</dbReference>
<dbReference type="SUPFAM" id="SSF47031">
    <property type="entry name" value="Second domain of FERM"/>
    <property type="match status" value="1"/>
</dbReference>
<dbReference type="Proteomes" id="UP000069272">
    <property type="component" value="Chromosome 2R"/>
</dbReference>
<feature type="region of interest" description="Disordered" evidence="5">
    <location>
        <begin position="1085"/>
        <end position="1292"/>
    </location>
</feature>
<dbReference type="InterPro" id="IPR000299">
    <property type="entry name" value="FERM_domain"/>
</dbReference>
<dbReference type="Gene3D" id="2.30.29.30">
    <property type="entry name" value="Pleckstrin-homology domain (PH domain)/Phosphotyrosine-binding domain (PTB)"/>
    <property type="match status" value="1"/>
</dbReference>
<feature type="region of interest" description="Disordered" evidence="5">
    <location>
        <begin position="745"/>
        <end position="874"/>
    </location>
</feature>
<feature type="compositionally biased region" description="Gly residues" evidence="5">
    <location>
        <begin position="701"/>
        <end position="712"/>
    </location>
</feature>
<dbReference type="InterPro" id="IPR035963">
    <property type="entry name" value="FERM_2"/>
</dbReference>